<reference evidence="5" key="2">
    <citation type="submission" date="2016-04" db="EMBL/GenBank/DDBJ databases">
        <title>First Complete Genome Sequence of a Subdivision 6 Acidobacterium.</title>
        <authorList>
            <person name="Huang S."/>
            <person name="Vieira S."/>
            <person name="Bunk B."/>
            <person name="Riedel T."/>
            <person name="Sproeer C."/>
            <person name="Overmann J."/>
        </authorList>
    </citation>
    <scope>NUCLEOTIDE SEQUENCE [LARGE SCALE GENOMIC DNA]</scope>
    <source>
        <strain evidence="5">DSM 100886 HEG_-6_39</strain>
    </source>
</reference>
<evidence type="ECO:0000256" key="1">
    <source>
        <dbReference type="SAM" id="Phobius"/>
    </source>
</evidence>
<feature type="transmembrane region" description="Helical" evidence="1">
    <location>
        <begin position="90"/>
        <end position="117"/>
    </location>
</feature>
<feature type="transmembrane region" description="Helical" evidence="1">
    <location>
        <begin position="206"/>
        <end position="224"/>
    </location>
</feature>
<keyword evidence="1" id="KW-1133">Transmembrane helix</keyword>
<evidence type="ECO:0000259" key="3">
    <source>
        <dbReference type="Pfam" id="PF07786"/>
    </source>
</evidence>
<feature type="domain" description="Heparan-alpha-glucosaminide N-acetyltransferase catalytic" evidence="3">
    <location>
        <begin position="10"/>
        <end position="145"/>
    </location>
</feature>
<keyword evidence="5" id="KW-1185">Reference proteome</keyword>
<dbReference type="KEGG" id="abac:LuPra_01137"/>
<evidence type="ECO:0000313" key="4">
    <source>
        <dbReference type="EMBL" id="AMY07952.1"/>
    </source>
</evidence>
<dbReference type="PANTHER" id="PTHR30590">
    <property type="entry name" value="INNER MEMBRANE PROTEIN"/>
    <property type="match status" value="1"/>
</dbReference>
<protein>
    <submittedName>
        <fullName evidence="4">Putative membrane protein</fullName>
    </submittedName>
</protein>
<feature type="transmembrane region" description="Helical" evidence="1">
    <location>
        <begin position="129"/>
        <end position="147"/>
    </location>
</feature>
<dbReference type="InterPro" id="IPR012429">
    <property type="entry name" value="HGSNAT_cat"/>
</dbReference>
<dbReference type="EMBL" id="CP015136">
    <property type="protein sequence ID" value="AMY07952.1"/>
    <property type="molecule type" value="Genomic_DNA"/>
</dbReference>
<feature type="transmembrane region" description="Helical" evidence="1">
    <location>
        <begin position="305"/>
        <end position="323"/>
    </location>
</feature>
<feature type="domain" description="DUF418" evidence="2">
    <location>
        <begin position="259"/>
        <end position="368"/>
    </location>
</feature>
<organism evidence="4 5">
    <name type="scientific">Luteitalea pratensis</name>
    <dbReference type="NCBI Taxonomy" id="1855912"/>
    <lineage>
        <taxon>Bacteria</taxon>
        <taxon>Pseudomonadati</taxon>
        <taxon>Acidobacteriota</taxon>
        <taxon>Vicinamibacteria</taxon>
        <taxon>Vicinamibacterales</taxon>
        <taxon>Vicinamibacteraceae</taxon>
        <taxon>Luteitalea</taxon>
    </lineage>
</organism>
<gene>
    <name evidence="4" type="ORF">LuPra_01137</name>
</gene>
<reference evidence="4 5" key="1">
    <citation type="journal article" date="2016" name="Genome Announc.">
        <title>First Complete Genome Sequence of a Subdivision 6 Acidobacterium Strain.</title>
        <authorList>
            <person name="Huang S."/>
            <person name="Vieira S."/>
            <person name="Bunk B."/>
            <person name="Riedel T."/>
            <person name="Sproer C."/>
            <person name="Overmann J."/>
        </authorList>
    </citation>
    <scope>NUCLEOTIDE SEQUENCE [LARGE SCALE GENOMIC DNA]</scope>
    <source>
        <strain evidence="5">DSM 100886 HEG_-6_39</strain>
    </source>
</reference>
<name>A0A143PH90_LUTPR</name>
<dbReference type="PANTHER" id="PTHR30590:SF2">
    <property type="entry name" value="INNER MEMBRANE PROTEIN"/>
    <property type="match status" value="1"/>
</dbReference>
<evidence type="ECO:0000313" key="5">
    <source>
        <dbReference type="Proteomes" id="UP000076079"/>
    </source>
</evidence>
<dbReference type="Pfam" id="PF04235">
    <property type="entry name" value="DUF418"/>
    <property type="match status" value="1"/>
</dbReference>
<accession>A0A143PH90</accession>
<evidence type="ECO:0000259" key="2">
    <source>
        <dbReference type="Pfam" id="PF04235"/>
    </source>
</evidence>
<feature type="transmembrane region" description="Helical" evidence="1">
    <location>
        <begin position="236"/>
        <end position="256"/>
    </location>
</feature>
<dbReference type="Proteomes" id="UP000076079">
    <property type="component" value="Chromosome"/>
</dbReference>
<feature type="transmembrane region" description="Helical" evidence="1">
    <location>
        <begin position="268"/>
        <end position="284"/>
    </location>
</feature>
<dbReference type="InterPro" id="IPR007349">
    <property type="entry name" value="DUF418"/>
</dbReference>
<feature type="transmembrane region" description="Helical" evidence="1">
    <location>
        <begin position="329"/>
        <end position="350"/>
    </location>
</feature>
<keyword evidence="1" id="KW-0812">Transmembrane</keyword>
<proteinExistence type="predicted"/>
<dbReference type="RefSeq" id="WP_162271304.1">
    <property type="nucleotide sequence ID" value="NZ_CP015136.1"/>
</dbReference>
<dbReference type="Pfam" id="PF07786">
    <property type="entry name" value="HGSNAT_cat"/>
    <property type="match status" value="1"/>
</dbReference>
<dbReference type="InterPro" id="IPR052529">
    <property type="entry name" value="Bact_Transport_Assoc"/>
</dbReference>
<dbReference type="STRING" id="1855912.LuPra_01137"/>
<sequence length="387" mass="42664">MVVPNPIPQRIECLDILRGFALLGMFVVHFHMQSTEPGGLDDMVRVLVWRLVESKAHGTFSLLFGAGFAIQLRRAEAQGRPFAGLYLRRLAVLALFGFVAHAFFGYNVLLGYAVWALPLLLIRKWSTRALLVTAVVSAASVVLYSTATTWLSCHLRPECVAAAAEARRAERIAVNDALTAAEMQASYLVLLGARIRHMAWFYTQPFFVMPGGTLALFIAGLLFVRHHFFDDARAHSRLLGGIAALGVVSWALDNWLLPTSLGLLRDQWLTFTYVSGGLLLLAYRPDLSVRLRPVAAAGRMALTNYLLQIATLDLLFSGYAIGLGKIRPVVGFAAALACFGAEAAFSTIWLRHFQFGPAEWLWRSLAYGQRQPMRRLSLSPASETLSA</sequence>
<dbReference type="AlphaFoldDB" id="A0A143PH90"/>
<keyword evidence="1" id="KW-0472">Membrane</keyword>